<evidence type="ECO:0000313" key="1">
    <source>
        <dbReference type="EnsemblMetazoa" id="MESCA001597-PA"/>
    </source>
</evidence>
<dbReference type="EMBL" id="CAQQ02165201">
    <property type="status" value="NOT_ANNOTATED_CDS"/>
    <property type="molecule type" value="Genomic_DNA"/>
</dbReference>
<sequence>MGLAISHTPPHENIPVALKKNDNFPFSSSLNAVQAIKSPLIKKNVSTAKTPVPISKNAADLARSRTKIKL</sequence>
<organism evidence="1 2">
    <name type="scientific">Megaselia scalaris</name>
    <name type="common">Humpbacked fly</name>
    <name type="synonym">Phora scalaris</name>
    <dbReference type="NCBI Taxonomy" id="36166"/>
    <lineage>
        <taxon>Eukaryota</taxon>
        <taxon>Metazoa</taxon>
        <taxon>Ecdysozoa</taxon>
        <taxon>Arthropoda</taxon>
        <taxon>Hexapoda</taxon>
        <taxon>Insecta</taxon>
        <taxon>Pterygota</taxon>
        <taxon>Neoptera</taxon>
        <taxon>Endopterygota</taxon>
        <taxon>Diptera</taxon>
        <taxon>Brachycera</taxon>
        <taxon>Muscomorpha</taxon>
        <taxon>Platypezoidea</taxon>
        <taxon>Phoridae</taxon>
        <taxon>Megaseliini</taxon>
        <taxon>Megaselia</taxon>
    </lineage>
</organism>
<dbReference type="AlphaFoldDB" id="T1GE39"/>
<proteinExistence type="predicted"/>
<dbReference type="EMBL" id="CAQQ02165200">
    <property type="status" value="NOT_ANNOTATED_CDS"/>
    <property type="molecule type" value="Genomic_DNA"/>
</dbReference>
<keyword evidence="2" id="KW-1185">Reference proteome</keyword>
<reference evidence="2" key="1">
    <citation type="submission" date="2013-02" db="EMBL/GenBank/DDBJ databases">
        <authorList>
            <person name="Hughes D."/>
        </authorList>
    </citation>
    <scope>NUCLEOTIDE SEQUENCE</scope>
    <source>
        <strain>Durham</strain>
        <strain evidence="2">NC isolate 2 -- Noor lab</strain>
    </source>
</reference>
<reference evidence="1" key="2">
    <citation type="submission" date="2015-06" db="UniProtKB">
        <authorList>
            <consortium name="EnsemblMetazoa"/>
        </authorList>
    </citation>
    <scope>IDENTIFICATION</scope>
</reference>
<dbReference type="HOGENOM" id="CLU_2760724_0_0_1"/>
<name>T1GE39_MEGSC</name>
<accession>T1GE39</accession>
<dbReference type="EnsemblMetazoa" id="MESCA001597-RA">
    <property type="protein sequence ID" value="MESCA001597-PA"/>
    <property type="gene ID" value="MESCA001597"/>
</dbReference>
<protein>
    <submittedName>
        <fullName evidence="1">Uncharacterized protein</fullName>
    </submittedName>
</protein>
<evidence type="ECO:0000313" key="2">
    <source>
        <dbReference type="Proteomes" id="UP000015102"/>
    </source>
</evidence>
<dbReference type="Proteomes" id="UP000015102">
    <property type="component" value="Unassembled WGS sequence"/>
</dbReference>